<evidence type="ECO:0000313" key="1">
    <source>
        <dbReference type="EMBL" id="RHZ73741.1"/>
    </source>
</evidence>
<organism evidence="1 2">
    <name type="scientific">Diversispora epigaea</name>
    <dbReference type="NCBI Taxonomy" id="1348612"/>
    <lineage>
        <taxon>Eukaryota</taxon>
        <taxon>Fungi</taxon>
        <taxon>Fungi incertae sedis</taxon>
        <taxon>Mucoromycota</taxon>
        <taxon>Glomeromycotina</taxon>
        <taxon>Glomeromycetes</taxon>
        <taxon>Diversisporales</taxon>
        <taxon>Diversisporaceae</taxon>
        <taxon>Diversispora</taxon>
    </lineage>
</organism>
<sequence length="180" mass="21482">MYTEESEYNKETITSDELFKLLRHLGKPKIYNPKTNRMIVINRPVYNRLLHDNYIHWREESLLIPPFNEIPILRKCLSFVSNKIWDIVAEKSLLTKINGRLTLLDILLKVNWNELVICNLLKFGWNSRETREWRDNILMKFLYCSDLVISKYRPNALYDVFSKADVLGPEHMLVIVRTLQ</sequence>
<dbReference type="Proteomes" id="UP000266861">
    <property type="component" value="Unassembled WGS sequence"/>
</dbReference>
<dbReference type="STRING" id="1348612.A0A397ICY8"/>
<keyword evidence="2" id="KW-1185">Reference proteome</keyword>
<protein>
    <submittedName>
        <fullName evidence="1">Uncharacterized protein</fullName>
    </submittedName>
</protein>
<evidence type="ECO:0000313" key="2">
    <source>
        <dbReference type="Proteomes" id="UP000266861"/>
    </source>
</evidence>
<name>A0A397ICY8_9GLOM</name>
<dbReference type="OrthoDB" id="2353976at2759"/>
<reference evidence="1 2" key="1">
    <citation type="submission" date="2018-08" db="EMBL/GenBank/DDBJ databases">
        <title>Genome and evolution of the arbuscular mycorrhizal fungus Diversispora epigaea (formerly Glomus versiforme) and its bacterial endosymbionts.</title>
        <authorList>
            <person name="Sun X."/>
            <person name="Fei Z."/>
            <person name="Harrison M."/>
        </authorList>
    </citation>
    <scope>NUCLEOTIDE SEQUENCE [LARGE SCALE GENOMIC DNA]</scope>
    <source>
        <strain evidence="1 2">IT104</strain>
    </source>
</reference>
<comment type="caution">
    <text evidence="1">The sequence shown here is derived from an EMBL/GenBank/DDBJ whole genome shotgun (WGS) entry which is preliminary data.</text>
</comment>
<accession>A0A397ICY8</accession>
<proteinExistence type="predicted"/>
<gene>
    <name evidence="1" type="ORF">Glove_229g129</name>
</gene>
<dbReference type="EMBL" id="PQFF01000212">
    <property type="protein sequence ID" value="RHZ73741.1"/>
    <property type="molecule type" value="Genomic_DNA"/>
</dbReference>
<dbReference type="AlphaFoldDB" id="A0A397ICY8"/>